<dbReference type="EMBL" id="FZOJ01000003">
    <property type="protein sequence ID" value="SNS03634.1"/>
    <property type="molecule type" value="Genomic_DNA"/>
</dbReference>
<evidence type="ECO:0000256" key="1">
    <source>
        <dbReference type="ARBA" id="ARBA00001946"/>
    </source>
</evidence>
<name>A0A239B8W2_9FIRM</name>
<keyword evidence="8" id="KW-0460">Magnesium</keyword>
<dbReference type="OrthoDB" id="9809356at2"/>
<comment type="cofactor">
    <cofactor evidence="1">
        <name>Mg(2+)</name>
        <dbReference type="ChEBI" id="CHEBI:18420"/>
    </cofactor>
</comment>
<dbReference type="InterPro" id="IPR018109">
    <property type="entry name" value="Folylpolyglutamate_synth_CS"/>
</dbReference>
<dbReference type="PANTHER" id="PTHR11136">
    <property type="entry name" value="FOLYLPOLYGLUTAMATE SYNTHASE-RELATED"/>
    <property type="match status" value="1"/>
</dbReference>
<dbReference type="InterPro" id="IPR013221">
    <property type="entry name" value="Mur_ligase_cen"/>
</dbReference>
<dbReference type="Proteomes" id="UP000198304">
    <property type="component" value="Unassembled WGS sequence"/>
</dbReference>
<dbReference type="Pfam" id="PF08245">
    <property type="entry name" value="Mur_ligase_M"/>
    <property type="match status" value="1"/>
</dbReference>
<dbReference type="GO" id="GO:0005737">
    <property type="term" value="C:cytoplasm"/>
    <property type="evidence" value="ECO:0007669"/>
    <property type="project" value="TreeGrafter"/>
</dbReference>
<keyword evidence="5" id="KW-0479">Metal-binding</keyword>
<keyword evidence="15" id="KW-1185">Reference proteome</keyword>
<evidence type="ECO:0000313" key="14">
    <source>
        <dbReference type="EMBL" id="SNS03634.1"/>
    </source>
</evidence>
<evidence type="ECO:0000256" key="2">
    <source>
        <dbReference type="ARBA" id="ARBA00008276"/>
    </source>
</evidence>
<evidence type="ECO:0000256" key="11">
    <source>
        <dbReference type="PIRNR" id="PIRNR001563"/>
    </source>
</evidence>
<dbReference type="SUPFAM" id="SSF53623">
    <property type="entry name" value="MurD-like peptide ligases, catalytic domain"/>
    <property type="match status" value="1"/>
</dbReference>
<dbReference type="GO" id="GO:0008841">
    <property type="term" value="F:dihydrofolate synthase activity"/>
    <property type="evidence" value="ECO:0007669"/>
    <property type="project" value="TreeGrafter"/>
</dbReference>
<evidence type="ECO:0000256" key="3">
    <source>
        <dbReference type="ARBA" id="ARBA00013025"/>
    </source>
</evidence>
<dbReference type="SUPFAM" id="SSF53244">
    <property type="entry name" value="MurD-like peptide ligases, peptide-binding domain"/>
    <property type="match status" value="1"/>
</dbReference>
<dbReference type="PROSITE" id="PS01012">
    <property type="entry name" value="FOLYLPOLYGLU_SYNT_2"/>
    <property type="match status" value="1"/>
</dbReference>
<evidence type="ECO:0000256" key="6">
    <source>
        <dbReference type="ARBA" id="ARBA00022741"/>
    </source>
</evidence>
<dbReference type="GO" id="GO:0005524">
    <property type="term" value="F:ATP binding"/>
    <property type="evidence" value="ECO:0007669"/>
    <property type="project" value="UniProtKB-KW"/>
</dbReference>
<dbReference type="Gene3D" id="3.90.190.20">
    <property type="entry name" value="Mur ligase, C-terminal domain"/>
    <property type="match status" value="1"/>
</dbReference>
<keyword evidence="4 11" id="KW-0436">Ligase</keyword>
<keyword evidence="6 11" id="KW-0547">Nucleotide-binding</keyword>
<dbReference type="PANTHER" id="PTHR11136:SF0">
    <property type="entry name" value="DIHYDROFOLATE SYNTHETASE-RELATED"/>
    <property type="match status" value="1"/>
</dbReference>
<protein>
    <recommendedName>
        <fullName evidence="3">tetrahydrofolate synthase</fullName>
        <ecNumber evidence="3">6.3.2.17</ecNumber>
    </recommendedName>
    <alternativeName>
        <fullName evidence="9">Tetrahydrofolylpolyglutamate synthase</fullName>
    </alternativeName>
</protein>
<proteinExistence type="inferred from homology"/>
<evidence type="ECO:0000256" key="9">
    <source>
        <dbReference type="ARBA" id="ARBA00030592"/>
    </source>
</evidence>
<sequence>MNFWEAIQFIEKNHAYGTKLDLESIGEILQLLGNPHEHLKFIHVAGTNGKGSTSSFLHSMLTAEGYKVGLFTSPHLQCHTDRIRINGINISQEDFASIAEIISEKILPLIEKGLNPPALFDIMTLMAFVYYAQEKVDYVILEVGLGGLNDATNIIKTSLTSVITPIGIDHIDVLGNDVTKIAYHKAGIIKSKGMVVYHWQEADVETVIQEVALEKNAKIYSLQAKDIELIQTDIKEQIFHLNTYLGNYENLKIKMLGKHQVNNAALAVLTLLALRENDLISISDENIYRGLYNNFWAGRLELLLQNPYIFIDGAHNLQGSEVLKEAIEEYFGNKKINMVIGMLRDKDVEGVLNTLIPLCSKVVFTSPNSTRAMEPEELYNNSRLFGKETSIIPSLEEAVLYGLHNTAIDEITIFTGSLYLIGDVKTILLNYLNNEKEAS</sequence>
<evidence type="ECO:0000256" key="4">
    <source>
        <dbReference type="ARBA" id="ARBA00022598"/>
    </source>
</evidence>
<organism evidence="14 15">
    <name type="scientific">Anaerovirgula multivorans</name>
    <dbReference type="NCBI Taxonomy" id="312168"/>
    <lineage>
        <taxon>Bacteria</taxon>
        <taxon>Bacillati</taxon>
        <taxon>Bacillota</taxon>
        <taxon>Clostridia</taxon>
        <taxon>Peptostreptococcales</taxon>
        <taxon>Natronincolaceae</taxon>
        <taxon>Anaerovirgula</taxon>
    </lineage>
</organism>
<dbReference type="AlphaFoldDB" id="A0A239B8W2"/>
<evidence type="ECO:0000256" key="7">
    <source>
        <dbReference type="ARBA" id="ARBA00022840"/>
    </source>
</evidence>
<comment type="similarity">
    <text evidence="2 11">Belongs to the folylpolyglutamate synthase family.</text>
</comment>
<keyword evidence="7 11" id="KW-0067">ATP-binding</keyword>
<reference evidence="14 15" key="1">
    <citation type="submission" date="2017-06" db="EMBL/GenBank/DDBJ databases">
        <authorList>
            <person name="Kim H.J."/>
            <person name="Triplett B.A."/>
        </authorList>
    </citation>
    <scope>NUCLEOTIDE SEQUENCE [LARGE SCALE GENOMIC DNA]</scope>
    <source>
        <strain evidence="14 15">SCA</strain>
    </source>
</reference>
<accession>A0A239B8W2</accession>
<comment type="catalytic activity">
    <reaction evidence="10">
        <text>(6S)-5,6,7,8-tetrahydrofolyl-(gamma-L-Glu)(n) + L-glutamate + ATP = (6S)-5,6,7,8-tetrahydrofolyl-(gamma-L-Glu)(n+1) + ADP + phosphate + H(+)</text>
        <dbReference type="Rhea" id="RHEA:10580"/>
        <dbReference type="Rhea" id="RHEA-COMP:14738"/>
        <dbReference type="Rhea" id="RHEA-COMP:14740"/>
        <dbReference type="ChEBI" id="CHEBI:15378"/>
        <dbReference type="ChEBI" id="CHEBI:29985"/>
        <dbReference type="ChEBI" id="CHEBI:30616"/>
        <dbReference type="ChEBI" id="CHEBI:43474"/>
        <dbReference type="ChEBI" id="CHEBI:141005"/>
        <dbReference type="ChEBI" id="CHEBI:456216"/>
        <dbReference type="EC" id="6.3.2.17"/>
    </reaction>
</comment>
<gene>
    <name evidence="14" type="ORF">SAMN05446037_100353</name>
</gene>
<evidence type="ECO:0000256" key="8">
    <source>
        <dbReference type="ARBA" id="ARBA00022842"/>
    </source>
</evidence>
<dbReference type="InterPro" id="IPR036615">
    <property type="entry name" value="Mur_ligase_C_dom_sf"/>
</dbReference>
<dbReference type="GO" id="GO:0046872">
    <property type="term" value="F:metal ion binding"/>
    <property type="evidence" value="ECO:0007669"/>
    <property type="project" value="UniProtKB-KW"/>
</dbReference>
<evidence type="ECO:0000259" key="13">
    <source>
        <dbReference type="Pfam" id="PF08245"/>
    </source>
</evidence>
<dbReference type="EC" id="6.3.2.17" evidence="3"/>
<evidence type="ECO:0000259" key="12">
    <source>
        <dbReference type="Pfam" id="PF02875"/>
    </source>
</evidence>
<evidence type="ECO:0000313" key="15">
    <source>
        <dbReference type="Proteomes" id="UP000198304"/>
    </source>
</evidence>
<dbReference type="InterPro" id="IPR036565">
    <property type="entry name" value="Mur-like_cat_sf"/>
</dbReference>
<dbReference type="Gene3D" id="3.40.1190.10">
    <property type="entry name" value="Mur-like, catalytic domain"/>
    <property type="match status" value="1"/>
</dbReference>
<dbReference type="PIRSF" id="PIRSF001563">
    <property type="entry name" value="Folylpolyglu_synth"/>
    <property type="match status" value="1"/>
</dbReference>
<evidence type="ECO:0000256" key="5">
    <source>
        <dbReference type="ARBA" id="ARBA00022723"/>
    </source>
</evidence>
<dbReference type="InterPro" id="IPR001645">
    <property type="entry name" value="Folylpolyglutamate_synth"/>
</dbReference>
<dbReference type="InterPro" id="IPR004101">
    <property type="entry name" value="Mur_ligase_C"/>
</dbReference>
<dbReference type="Pfam" id="PF02875">
    <property type="entry name" value="Mur_ligase_C"/>
    <property type="match status" value="1"/>
</dbReference>
<dbReference type="GO" id="GO:0004326">
    <property type="term" value="F:tetrahydrofolylpolyglutamate synthase activity"/>
    <property type="evidence" value="ECO:0007669"/>
    <property type="project" value="UniProtKB-EC"/>
</dbReference>
<feature type="domain" description="Mur ligase central" evidence="13">
    <location>
        <begin position="44"/>
        <end position="270"/>
    </location>
</feature>
<feature type="domain" description="Mur ligase C-terminal" evidence="12">
    <location>
        <begin position="298"/>
        <end position="417"/>
    </location>
</feature>
<dbReference type="FunFam" id="3.40.1190.10:FF:000011">
    <property type="entry name" value="Folylpolyglutamate synthase/dihydrofolate synthase"/>
    <property type="match status" value="1"/>
</dbReference>
<dbReference type="NCBIfam" id="TIGR01499">
    <property type="entry name" value="folC"/>
    <property type="match status" value="1"/>
</dbReference>
<dbReference type="RefSeq" id="WP_089281558.1">
    <property type="nucleotide sequence ID" value="NZ_FZOJ01000003.1"/>
</dbReference>
<evidence type="ECO:0000256" key="10">
    <source>
        <dbReference type="ARBA" id="ARBA00047493"/>
    </source>
</evidence>
<dbReference type="PROSITE" id="PS01011">
    <property type="entry name" value="FOLYLPOLYGLU_SYNT_1"/>
    <property type="match status" value="1"/>
</dbReference>